<dbReference type="Pfam" id="PF18844">
    <property type="entry name" value="baeRF_family2"/>
    <property type="match status" value="1"/>
</dbReference>
<dbReference type="STRING" id="38300.SPRI_6902"/>
<dbReference type="RefSeq" id="WP_005321243.1">
    <property type="nucleotide sequence ID" value="NZ_CP011340.1"/>
</dbReference>
<dbReference type="EMBL" id="CP011340">
    <property type="protein sequence ID" value="ALC25208.1"/>
    <property type="molecule type" value="Genomic_DNA"/>
</dbReference>
<dbReference type="GeneID" id="97232063"/>
<organism evidence="1">
    <name type="scientific">Streptomyces pristinaespiralis</name>
    <dbReference type="NCBI Taxonomy" id="38300"/>
    <lineage>
        <taxon>Bacteria</taxon>
        <taxon>Bacillati</taxon>
        <taxon>Actinomycetota</taxon>
        <taxon>Actinomycetes</taxon>
        <taxon>Kitasatosporales</taxon>
        <taxon>Streptomycetaceae</taxon>
        <taxon>Streptomyces</taxon>
    </lineage>
</organism>
<name>A0A0M4DGI5_STRPR</name>
<evidence type="ECO:0000313" key="2">
    <source>
        <dbReference type="Proteomes" id="UP000060513"/>
    </source>
</evidence>
<proteinExistence type="predicted"/>
<dbReference type="Proteomes" id="UP000060513">
    <property type="component" value="Chromosome"/>
</dbReference>
<gene>
    <name evidence="1" type="ORF">SPRI_6902</name>
</gene>
<protein>
    <submittedName>
        <fullName evidence="1">Peptide chain release factor 1</fullName>
    </submittedName>
</protein>
<accession>A0A0M4DGI5</accession>
<dbReference type="AlphaFoldDB" id="A0A0M4DGI5"/>
<evidence type="ECO:0000313" key="1">
    <source>
        <dbReference type="EMBL" id="ALC25208.1"/>
    </source>
</evidence>
<dbReference type="InterPro" id="IPR040701">
    <property type="entry name" value="Bact_RF_family2"/>
</dbReference>
<dbReference type="OMA" id="VENTWEH"/>
<dbReference type="OrthoDB" id="5179393at2"/>
<dbReference type="PATRIC" id="fig|38300.4.peg.7225"/>
<dbReference type="KEGG" id="spri:SPRI_6902"/>
<reference evidence="1 2" key="1">
    <citation type="submission" date="2015-08" db="EMBL/GenBank/DDBJ databases">
        <title>Genome sequence of the pristinamycin over-producing bacterium Streptomyces pristinaespiralis HCCB10218.</title>
        <authorList>
            <person name="Tian J."/>
            <person name="Yang J."/>
            <person name="Li L."/>
            <person name="Ruan L."/>
            <person name="Wei W."/>
            <person name="Zheng G."/>
            <person name="Wei Z."/>
            <person name="Yang S."/>
            <person name="Ge M."/>
            <person name="Jiang W."/>
            <person name="Lu Y."/>
        </authorList>
    </citation>
    <scope>NUCLEOTIDE SEQUENCE [LARGE SCALE GENOMIC DNA]</scope>
    <source>
        <strain evidence="1 2">HCCB 10218</strain>
    </source>
</reference>
<sequence length="374" mass="41085">MQLSFLTPLYERPGPWASVHLDTQWENESTARRRELQARDVCESLARQGADDATWRAVHDALMSRPGPTHGPGRAVFATAGQVVLDPPLATSPPVSADVRWSALPHVAPLLDLGAREPVCLVAYIDRLGADLEVRTPIAARPAGHAEGWDWPVHQTGRDDWSEWHFQRSIENTWEHNAGEIAAAIADCEQQVKADLIVLAGGARERRAVHDKLPPRLRPIAVETEHGGRAEGAATRLLDEDIESALHEFALRTTDKELDRFRAAHDSVAQTVPDLVEAAREHRIAELFVRPDGADTQRQVWVGSEPDQVAVRRTESQYLGETRPSAARADDALLRSAVVTGAEVQSVPADGHHDVPVGGLGALLRWPYGEGQRR</sequence>